<reference evidence="8 9" key="1">
    <citation type="submission" date="2020-02" db="EMBL/GenBank/DDBJ databases">
        <title>Whole genome PO2S7.</title>
        <authorList>
            <person name="Singha K.M."/>
        </authorList>
    </citation>
    <scope>NUCLEOTIDE SEQUENCE [LARGE SCALE GENOMIC DNA]</scope>
    <source>
        <strain evidence="8 9">PO2S7</strain>
    </source>
</reference>
<dbReference type="AlphaFoldDB" id="A0A6G9RNB4"/>
<gene>
    <name evidence="8" type="ORF">GY169_13630</name>
</gene>
<dbReference type="InterPro" id="IPR050469">
    <property type="entry name" value="Diguanylate_Cyclase"/>
</dbReference>
<feature type="transmembrane region" description="Helical" evidence="6">
    <location>
        <begin position="20"/>
        <end position="39"/>
    </location>
</feature>
<keyword evidence="9" id="KW-1185">Reference proteome</keyword>
<dbReference type="InterPro" id="IPR000160">
    <property type="entry name" value="GGDEF_dom"/>
</dbReference>
<proteinExistence type="predicted"/>
<dbReference type="InterPro" id="IPR043128">
    <property type="entry name" value="Rev_trsase/Diguanyl_cyclase"/>
</dbReference>
<feature type="transmembrane region" description="Helical" evidence="6">
    <location>
        <begin position="358"/>
        <end position="380"/>
    </location>
</feature>
<dbReference type="Proteomes" id="UP000503580">
    <property type="component" value="Chromosome"/>
</dbReference>
<evidence type="ECO:0000259" key="7">
    <source>
        <dbReference type="PROSITE" id="PS50887"/>
    </source>
</evidence>
<evidence type="ECO:0000256" key="3">
    <source>
        <dbReference type="ARBA" id="ARBA00012528"/>
    </source>
</evidence>
<dbReference type="Gene3D" id="3.30.70.270">
    <property type="match status" value="1"/>
</dbReference>
<dbReference type="KEGG" id="kgn:GY169_13630"/>
<dbReference type="SMART" id="SM00267">
    <property type="entry name" value="GGDEF"/>
    <property type="match status" value="1"/>
</dbReference>
<organism evidence="8 9">
    <name type="scientific">Kluyvera genomosp. 3</name>
    <dbReference type="NCBI Taxonomy" id="2774055"/>
    <lineage>
        <taxon>Bacteria</taxon>
        <taxon>Pseudomonadati</taxon>
        <taxon>Pseudomonadota</taxon>
        <taxon>Gammaproteobacteria</taxon>
        <taxon>Enterobacterales</taxon>
        <taxon>Enterobacteriaceae</taxon>
        <taxon>Kluyvera</taxon>
    </lineage>
</organism>
<dbReference type="InterPro" id="IPR033420">
    <property type="entry name" value="GAPES1"/>
</dbReference>
<dbReference type="SUPFAM" id="SSF55073">
    <property type="entry name" value="Nucleotide cyclase"/>
    <property type="match status" value="1"/>
</dbReference>
<dbReference type="GO" id="GO:0043709">
    <property type="term" value="P:cell adhesion involved in single-species biofilm formation"/>
    <property type="evidence" value="ECO:0007669"/>
    <property type="project" value="TreeGrafter"/>
</dbReference>
<evidence type="ECO:0000256" key="4">
    <source>
        <dbReference type="ARBA" id="ARBA00023134"/>
    </source>
</evidence>
<keyword evidence="4" id="KW-0547">Nucleotide-binding</keyword>
<keyword evidence="6" id="KW-1133">Transmembrane helix</keyword>
<dbReference type="InterPro" id="IPR029787">
    <property type="entry name" value="Nucleotide_cyclase"/>
</dbReference>
<keyword evidence="6" id="KW-0812">Transmembrane</keyword>
<evidence type="ECO:0000256" key="5">
    <source>
        <dbReference type="ARBA" id="ARBA00034247"/>
    </source>
</evidence>
<dbReference type="GO" id="GO:0052621">
    <property type="term" value="F:diguanylate cyclase activity"/>
    <property type="evidence" value="ECO:0007669"/>
    <property type="project" value="UniProtKB-EC"/>
</dbReference>
<dbReference type="Pfam" id="PF17155">
    <property type="entry name" value="GAPES1"/>
    <property type="match status" value="1"/>
</dbReference>
<keyword evidence="4" id="KW-0342">GTP-binding</keyword>
<dbReference type="GO" id="GO:0005886">
    <property type="term" value="C:plasma membrane"/>
    <property type="evidence" value="ECO:0007669"/>
    <property type="project" value="TreeGrafter"/>
</dbReference>
<keyword evidence="6" id="KW-0472">Membrane</keyword>
<dbReference type="PANTHER" id="PTHR45138:SF22">
    <property type="entry name" value="DIGUANYLATE CYCLASE DGCJ-RELATED"/>
    <property type="match status" value="1"/>
</dbReference>
<dbReference type="GO" id="GO:1902201">
    <property type="term" value="P:negative regulation of bacterial-type flagellum-dependent cell motility"/>
    <property type="evidence" value="ECO:0007669"/>
    <property type="project" value="TreeGrafter"/>
</dbReference>
<comment type="pathway">
    <text evidence="2">Purine metabolism; 3',5'-cyclic di-GMP biosynthesis.</text>
</comment>
<dbReference type="EMBL" id="CP050321">
    <property type="protein sequence ID" value="QIR27777.1"/>
    <property type="molecule type" value="Genomic_DNA"/>
</dbReference>
<dbReference type="GO" id="GO:0005525">
    <property type="term" value="F:GTP binding"/>
    <property type="evidence" value="ECO:0007669"/>
    <property type="project" value="UniProtKB-KW"/>
</dbReference>
<comment type="catalytic activity">
    <reaction evidence="5">
        <text>2 GTP = 3',3'-c-di-GMP + 2 diphosphate</text>
        <dbReference type="Rhea" id="RHEA:24898"/>
        <dbReference type="ChEBI" id="CHEBI:33019"/>
        <dbReference type="ChEBI" id="CHEBI:37565"/>
        <dbReference type="ChEBI" id="CHEBI:58805"/>
        <dbReference type="EC" id="2.7.7.65"/>
    </reaction>
</comment>
<evidence type="ECO:0000256" key="6">
    <source>
        <dbReference type="SAM" id="Phobius"/>
    </source>
</evidence>
<name>A0A6G9RNB4_9ENTR</name>
<evidence type="ECO:0000256" key="2">
    <source>
        <dbReference type="ARBA" id="ARBA00004665"/>
    </source>
</evidence>
<protein>
    <recommendedName>
        <fullName evidence="3">diguanylate cyclase</fullName>
        <ecNumber evidence="3">2.7.7.65</ecNumber>
    </recommendedName>
</protein>
<evidence type="ECO:0000313" key="9">
    <source>
        <dbReference type="Proteomes" id="UP000503580"/>
    </source>
</evidence>
<accession>A0A6G9RNB4</accession>
<feature type="transmembrane region" description="Helical" evidence="6">
    <location>
        <begin position="51"/>
        <end position="71"/>
    </location>
</feature>
<dbReference type="NCBIfam" id="TIGR00254">
    <property type="entry name" value="GGDEF"/>
    <property type="match status" value="1"/>
</dbReference>
<dbReference type="CDD" id="cd01949">
    <property type="entry name" value="GGDEF"/>
    <property type="match status" value="1"/>
</dbReference>
<dbReference type="Pfam" id="PF00990">
    <property type="entry name" value="GGDEF"/>
    <property type="match status" value="1"/>
</dbReference>
<evidence type="ECO:0000256" key="1">
    <source>
        <dbReference type="ARBA" id="ARBA00001946"/>
    </source>
</evidence>
<dbReference type="PROSITE" id="PS50887">
    <property type="entry name" value="GGDEF"/>
    <property type="match status" value="1"/>
</dbReference>
<sequence length="550" mass="62286">MIPAEFLATSKPLGTSSSTTAPASSTLFCAILAIIFRWYNRELTILSSQKYISAIILIVICTTSVFTVLAVREAHDLQNYMGYVAENGKSALFHEESINQNIATRLSREFYHRIADAPSDDSEQAAICQHLETEGDIYGFNLLKKNRNNLDGTLQTRNSSCNEWVEDIGALSVIHAAERAVQSKYSFSNYTGYTFRNIRYYIDLAHSYIYINQLVDTRNYTFSNWLEGSNGNINIARSAHTISIDDNALKDLLKGETTLSHIYQDGYTRNNIISMLTPVFLGDKVKGILITDINIDDLVVSFKTVDRPLLWRFLSLYVTDNGAGSHIAFHKPYVKSYALISYEDALTQYYTLHVKLDAIYVIIANLWLLLLYFLVTWALCRYAHKQLIRQTLLSRDNVTDAMTGLYNRKVITPDLEQKISSLVHRSIPVTVIAIDSDGLKRINDSLGHHMGDKAIQMLGMALGNAIRKSDYGIRLGGDEFCLVLIDYSLNKSRDVITRAQEQLHAIDTDKLVAFSWGAYQLLPGDTLEVAMLKADELLYQHKRSKYEERR</sequence>
<comment type="cofactor">
    <cofactor evidence="1">
        <name>Mg(2+)</name>
        <dbReference type="ChEBI" id="CHEBI:18420"/>
    </cofactor>
</comment>
<dbReference type="InterPro" id="IPR049828">
    <property type="entry name" value="DgcJ_diguan"/>
</dbReference>
<evidence type="ECO:0000313" key="8">
    <source>
        <dbReference type="EMBL" id="QIR27777.1"/>
    </source>
</evidence>
<feature type="domain" description="GGDEF" evidence="7">
    <location>
        <begin position="427"/>
        <end position="550"/>
    </location>
</feature>
<dbReference type="NCBIfam" id="NF040885">
    <property type="entry name" value="diguan_DgcJ"/>
    <property type="match status" value="1"/>
</dbReference>
<dbReference type="PANTHER" id="PTHR45138">
    <property type="entry name" value="REGULATORY COMPONENTS OF SENSORY TRANSDUCTION SYSTEM"/>
    <property type="match status" value="1"/>
</dbReference>
<dbReference type="EC" id="2.7.7.65" evidence="3"/>